<dbReference type="Gene3D" id="3.90.1570.10">
    <property type="entry name" value="tt1808, chain A"/>
    <property type="match status" value="1"/>
</dbReference>
<feature type="region of interest" description="Disordered" evidence="1">
    <location>
        <begin position="1"/>
        <end position="25"/>
    </location>
</feature>
<dbReference type="KEGG" id="tsy:THSYN_07195"/>
<dbReference type="OrthoDB" id="5767047at2"/>
<dbReference type="Pfam" id="PF05685">
    <property type="entry name" value="Uma2"/>
    <property type="match status" value="1"/>
</dbReference>
<name>A0A2K8U590_9GAMM</name>
<dbReference type="RefSeq" id="WP_100918546.1">
    <property type="nucleotide sequence ID" value="NZ_CP020370.1"/>
</dbReference>
<dbReference type="InterPro" id="IPR008538">
    <property type="entry name" value="Uma2"/>
</dbReference>
<organism evidence="3 4">
    <name type="scientific">Candidatus Thiodictyon syntrophicum</name>
    <dbReference type="NCBI Taxonomy" id="1166950"/>
    <lineage>
        <taxon>Bacteria</taxon>
        <taxon>Pseudomonadati</taxon>
        <taxon>Pseudomonadota</taxon>
        <taxon>Gammaproteobacteria</taxon>
        <taxon>Chromatiales</taxon>
        <taxon>Chromatiaceae</taxon>
        <taxon>Thiodictyon</taxon>
    </lineage>
</organism>
<gene>
    <name evidence="3" type="ORF">THSYN_07195</name>
</gene>
<accession>A0A2K8U590</accession>
<keyword evidence="4" id="KW-1185">Reference proteome</keyword>
<dbReference type="Proteomes" id="UP000232638">
    <property type="component" value="Chromosome"/>
</dbReference>
<sequence>MSPTALAEPRRTRPEPAPVPPPSAAGRYVSEEEYWRDYYLDSDVHYEWNNGRLEEKPVSNYETFLVYEWFMHLLRLFLDSRPIAKMVALEMGFRLPLPTGTVIRKPDFGVVRNDNPHPLLPLDASYHGVFDLCVEALSDQERRDILCDTVVKKAEYAAGGVPEYYILHREPERQAFFTRTAAGVYVPIRPDDGVLRSRVLPGLQFRLADLCRRPEHATLRDDPVYAAFVLLGWRAAEERAAAESNRADTEAQARRQAERRAQEAEQALARLHAQLAGRDTAQ</sequence>
<dbReference type="CDD" id="cd06260">
    <property type="entry name" value="DUF820-like"/>
    <property type="match status" value="1"/>
</dbReference>
<reference evidence="3 4" key="1">
    <citation type="submission" date="2017-03" db="EMBL/GenBank/DDBJ databases">
        <title>Complete genome sequence of Candidatus 'Thiodictyon syntrophicum' sp. nov. strain Cad16T, a photolithoautotroph purple sulfur bacterium isolated from an alpine meromictic lake.</title>
        <authorList>
            <person name="Luedin S.M."/>
            <person name="Pothier J.F."/>
            <person name="Danza F."/>
            <person name="Storelli N."/>
            <person name="Wittwer M."/>
            <person name="Tonolla M."/>
        </authorList>
    </citation>
    <scope>NUCLEOTIDE SEQUENCE [LARGE SCALE GENOMIC DNA]</scope>
    <source>
        <strain evidence="3 4">Cad16T</strain>
    </source>
</reference>
<evidence type="ECO:0000313" key="3">
    <source>
        <dbReference type="EMBL" id="AUB80758.1"/>
    </source>
</evidence>
<protein>
    <recommendedName>
        <fullName evidence="2">Putative restriction endonuclease domain-containing protein</fullName>
    </recommendedName>
</protein>
<feature type="domain" description="Putative restriction endonuclease" evidence="2">
    <location>
        <begin position="33"/>
        <end position="207"/>
    </location>
</feature>
<evidence type="ECO:0000256" key="1">
    <source>
        <dbReference type="SAM" id="MobiDB-lite"/>
    </source>
</evidence>
<dbReference type="SUPFAM" id="SSF52980">
    <property type="entry name" value="Restriction endonuclease-like"/>
    <property type="match status" value="1"/>
</dbReference>
<proteinExistence type="predicted"/>
<feature type="region of interest" description="Disordered" evidence="1">
    <location>
        <begin position="241"/>
        <end position="264"/>
    </location>
</feature>
<evidence type="ECO:0000259" key="2">
    <source>
        <dbReference type="Pfam" id="PF05685"/>
    </source>
</evidence>
<dbReference type="InterPro" id="IPR012296">
    <property type="entry name" value="Nuclease_put_TT1808"/>
</dbReference>
<dbReference type="AlphaFoldDB" id="A0A2K8U590"/>
<dbReference type="InterPro" id="IPR011335">
    <property type="entry name" value="Restrct_endonuc-II-like"/>
</dbReference>
<feature type="compositionally biased region" description="Basic and acidic residues" evidence="1">
    <location>
        <begin position="241"/>
        <end position="263"/>
    </location>
</feature>
<evidence type="ECO:0000313" key="4">
    <source>
        <dbReference type="Proteomes" id="UP000232638"/>
    </source>
</evidence>
<dbReference type="EMBL" id="CP020370">
    <property type="protein sequence ID" value="AUB80758.1"/>
    <property type="molecule type" value="Genomic_DNA"/>
</dbReference>